<dbReference type="OrthoDB" id="9792284at2"/>
<reference evidence="3" key="1">
    <citation type="submission" date="2016-10" db="EMBL/GenBank/DDBJ databases">
        <authorList>
            <person name="Varghese N."/>
            <person name="Submissions S."/>
        </authorList>
    </citation>
    <scope>NUCLEOTIDE SEQUENCE [LARGE SCALE GENOMIC DNA]</scope>
    <source>
        <strain evidence="3">DSM 8987</strain>
    </source>
</reference>
<dbReference type="PIRSF" id="PIRSF006320">
    <property type="entry name" value="Elb2"/>
    <property type="match status" value="1"/>
</dbReference>
<dbReference type="NCBIfam" id="NF008747">
    <property type="entry name" value="PRK11780.1"/>
    <property type="match status" value="1"/>
</dbReference>
<feature type="domain" description="DJ-1/PfpI" evidence="1">
    <location>
        <begin position="15"/>
        <end position="152"/>
    </location>
</feature>
<dbReference type="AlphaFoldDB" id="A0A1G6ZJ67"/>
<dbReference type="SUPFAM" id="SSF52317">
    <property type="entry name" value="Class I glutamine amidotransferase-like"/>
    <property type="match status" value="1"/>
</dbReference>
<dbReference type="CDD" id="cd03133">
    <property type="entry name" value="GATase1_ES1"/>
    <property type="match status" value="1"/>
</dbReference>
<evidence type="ECO:0000259" key="1">
    <source>
        <dbReference type="Pfam" id="PF01965"/>
    </source>
</evidence>
<proteinExistence type="predicted"/>
<dbReference type="EMBL" id="FNAQ01000003">
    <property type="protein sequence ID" value="SDE02357.1"/>
    <property type="molecule type" value="Genomic_DNA"/>
</dbReference>
<dbReference type="InterPro" id="IPR002818">
    <property type="entry name" value="DJ-1/PfpI"/>
</dbReference>
<gene>
    <name evidence="2" type="ORF">SAMN05661003_1034</name>
</gene>
<protein>
    <submittedName>
        <fullName evidence="2">Enhancing lycopene biosynthesis protein 2</fullName>
    </submittedName>
</protein>
<dbReference type="Proteomes" id="UP000243205">
    <property type="component" value="Unassembled WGS sequence"/>
</dbReference>
<name>A0A1G6ZJ67_9BACT</name>
<evidence type="ECO:0000313" key="3">
    <source>
        <dbReference type="Proteomes" id="UP000243205"/>
    </source>
</evidence>
<sequence length="220" mass="22743">MATVGVILAGCGVYDGSEIHEAVLALLALDRAGVKVQCLAPDKAQMHVVNHQSGDVAEGESRQILVEAARIARGNVLPLGRVRAEDFDALVLPGGFGAAKNLCNFAIKGADCDVDEEVAALVRALVAAGKPIAAICIAPVLLARILGSDGRKPRLTIGSDSTTAAALIAMGAEHVPCPVDDCVVDTQLKLVTTPAYMLARSITEAARGIDKTIQTLIGML</sequence>
<accession>A0A1G6ZJ67</accession>
<dbReference type="InterPro" id="IPR026041">
    <property type="entry name" value="ElbB"/>
</dbReference>
<dbReference type="RefSeq" id="WP_092076492.1">
    <property type="nucleotide sequence ID" value="NZ_FNAQ01000003.1"/>
</dbReference>
<dbReference type="InterPro" id="IPR029062">
    <property type="entry name" value="Class_I_gatase-like"/>
</dbReference>
<dbReference type="PANTHER" id="PTHR10224">
    <property type="entry name" value="ES1 PROTEIN HOMOLOG, MITOCHONDRIAL"/>
    <property type="match status" value="1"/>
</dbReference>
<evidence type="ECO:0000313" key="2">
    <source>
        <dbReference type="EMBL" id="SDE02357.1"/>
    </source>
</evidence>
<dbReference type="Gene3D" id="3.40.50.880">
    <property type="match status" value="1"/>
</dbReference>
<keyword evidence="3" id="KW-1185">Reference proteome</keyword>
<dbReference type="STRING" id="57664.SAMN05661003_1034"/>
<dbReference type="Pfam" id="PF01965">
    <property type="entry name" value="DJ-1_PfpI"/>
    <property type="match status" value="1"/>
</dbReference>
<dbReference type="PANTHER" id="PTHR10224:SF12">
    <property type="entry name" value="GLYOXALASE ELBB"/>
    <property type="match status" value="1"/>
</dbReference>
<organism evidence="2 3">
    <name type="scientific">Desulfuromonas thiophila</name>
    <dbReference type="NCBI Taxonomy" id="57664"/>
    <lineage>
        <taxon>Bacteria</taxon>
        <taxon>Pseudomonadati</taxon>
        <taxon>Thermodesulfobacteriota</taxon>
        <taxon>Desulfuromonadia</taxon>
        <taxon>Desulfuromonadales</taxon>
        <taxon>Desulfuromonadaceae</taxon>
        <taxon>Desulfuromonas</taxon>
    </lineage>
</organism>